<gene>
    <name evidence="2" type="ORF">EAT49_06470</name>
</gene>
<proteinExistence type="predicted"/>
<accession>A0A3N2R641</accession>
<dbReference type="AlphaFoldDB" id="A0A3N2R641"/>
<evidence type="ECO:0000313" key="3">
    <source>
        <dbReference type="Proteomes" id="UP000268016"/>
    </source>
</evidence>
<evidence type="ECO:0000313" key="2">
    <source>
        <dbReference type="EMBL" id="ROU02939.1"/>
    </source>
</evidence>
<dbReference type="OrthoDB" id="7745874at2"/>
<feature type="chain" id="PRO_5017977563" description="DUF4177 domain-containing protein" evidence="1">
    <location>
        <begin position="23"/>
        <end position="95"/>
    </location>
</feature>
<reference evidence="2 3" key="1">
    <citation type="submission" date="2018-10" db="EMBL/GenBank/DDBJ databases">
        <title>Histidinibacterium lentulum gen. nov., sp. nov., a marine bacterium from the culture broth of Picochlorum sp. 122.</title>
        <authorList>
            <person name="Wang G."/>
        </authorList>
    </citation>
    <scope>NUCLEOTIDE SEQUENCE [LARGE SCALE GENOMIC DNA]</scope>
    <source>
        <strain evidence="2 3">B17</strain>
    </source>
</reference>
<protein>
    <recommendedName>
        <fullName evidence="4">DUF4177 domain-containing protein</fullName>
    </recommendedName>
</protein>
<name>A0A3N2R641_9RHOB</name>
<dbReference type="EMBL" id="RDRB01000003">
    <property type="protein sequence ID" value="ROU02939.1"/>
    <property type="molecule type" value="Genomic_DNA"/>
</dbReference>
<organism evidence="2 3">
    <name type="scientific">Histidinibacterium lentulum</name>
    <dbReference type="NCBI Taxonomy" id="2480588"/>
    <lineage>
        <taxon>Bacteria</taxon>
        <taxon>Pseudomonadati</taxon>
        <taxon>Pseudomonadota</taxon>
        <taxon>Alphaproteobacteria</taxon>
        <taxon>Rhodobacterales</taxon>
        <taxon>Paracoccaceae</taxon>
        <taxon>Histidinibacterium</taxon>
    </lineage>
</organism>
<dbReference type="RefSeq" id="WP_123641490.1">
    <property type="nucleotide sequence ID" value="NZ_ML119083.1"/>
</dbReference>
<evidence type="ECO:0008006" key="4">
    <source>
        <dbReference type="Google" id="ProtNLM"/>
    </source>
</evidence>
<keyword evidence="3" id="KW-1185">Reference proteome</keyword>
<comment type="caution">
    <text evidence="2">The sequence shown here is derived from an EMBL/GenBank/DDBJ whole genome shotgun (WGS) entry which is preliminary data.</text>
</comment>
<sequence length="95" mass="10213">MTRLALAFALALGLASSAAAQASCYADYTASQSDPYDLHYGVAEIRGDCTVPAATEELRDRLAEAGWQLLVVRGTFDSAGAESRRTDAGNFYLRY</sequence>
<keyword evidence="1" id="KW-0732">Signal</keyword>
<dbReference type="Proteomes" id="UP000268016">
    <property type="component" value="Unassembled WGS sequence"/>
</dbReference>
<feature type="signal peptide" evidence="1">
    <location>
        <begin position="1"/>
        <end position="22"/>
    </location>
</feature>
<evidence type="ECO:0000256" key="1">
    <source>
        <dbReference type="SAM" id="SignalP"/>
    </source>
</evidence>